<evidence type="ECO:0000313" key="2">
    <source>
        <dbReference type="Proteomes" id="UP000032180"/>
    </source>
</evidence>
<organism evidence="1 2">
    <name type="scientific">Leersia perrieri</name>
    <dbReference type="NCBI Taxonomy" id="77586"/>
    <lineage>
        <taxon>Eukaryota</taxon>
        <taxon>Viridiplantae</taxon>
        <taxon>Streptophyta</taxon>
        <taxon>Embryophyta</taxon>
        <taxon>Tracheophyta</taxon>
        <taxon>Spermatophyta</taxon>
        <taxon>Magnoliopsida</taxon>
        <taxon>Liliopsida</taxon>
        <taxon>Poales</taxon>
        <taxon>Poaceae</taxon>
        <taxon>BOP clade</taxon>
        <taxon>Oryzoideae</taxon>
        <taxon>Oryzeae</taxon>
        <taxon>Oryzinae</taxon>
        <taxon>Leersia</taxon>
    </lineage>
</organism>
<name>A0A0D9V4G2_9ORYZ</name>
<protein>
    <submittedName>
        <fullName evidence="1">Uncharacterized protein</fullName>
    </submittedName>
</protein>
<dbReference type="Proteomes" id="UP000032180">
    <property type="component" value="Chromosome 1"/>
</dbReference>
<evidence type="ECO:0000313" key="1">
    <source>
        <dbReference type="EnsemblPlants" id="LPERR01G23500.1"/>
    </source>
</evidence>
<accession>A0A0D9V4G2</accession>
<reference evidence="1 2" key="1">
    <citation type="submission" date="2012-08" db="EMBL/GenBank/DDBJ databases">
        <title>Oryza genome evolution.</title>
        <authorList>
            <person name="Wing R.A."/>
        </authorList>
    </citation>
    <scope>NUCLEOTIDE SEQUENCE</scope>
</reference>
<sequence length="160" mass="18010">MSLRSSKFPNYIGTDPVNLFPKKSILARLDKLPMDLGMVPVIWLFAMLIYPRFLICPNSGGIAPSSLFSLRSKPRSPIFQFFRNPPKEFVTIKIKSLQCREVAKDGGDFTELVWERTHQAGIAEDKAGEEGEVAKLWADGSLEWHVFEFKSRNPLPAAVA</sequence>
<proteinExistence type="predicted"/>
<dbReference type="Gramene" id="LPERR01G23500.1">
    <property type="protein sequence ID" value="LPERR01G23500.1"/>
    <property type="gene ID" value="LPERR01G23500"/>
</dbReference>
<reference evidence="2" key="2">
    <citation type="submission" date="2013-12" db="EMBL/GenBank/DDBJ databases">
        <authorList>
            <person name="Yu Y."/>
            <person name="Lee S."/>
            <person name="de Baynast K."/>
            <person name="Wissotski M."/>
            <person name="Liu L."/>
            <person name="Talag J."/>
            <person name="Goicoechea J."/>
            <person name="Angelova A."/>
            <person name="Jetty R."/>
            <person name="Kudrna D."/>
            <person name="Golser W."/>
            <person name="Rivera L."/>
            <person name="Zhang J."/>
            <person name="Wing R."/>
        </authorList>
    </citation>
    <scope>NUCLEOTIDE SEQUENCE</scope>
</reference>
<reference evidence="1" key="3">
    <citation type="submission" date="2015-04" db="UniProtKB">
        <authorList>
            <consortium name="EnsemblPlants"/>
        </authorList>
    </citation>
    <scope>IDENTIFICATION</scope>
</reference>
<keyword evidence="2" id="KW-1185">Reference proteome</keyword>
<dbReference type="EnsemblPlants" id="LPERR01G23500.1">
    <property type="protein sequence ID" value="LPERR01G23500.1"/>
    <property type="gene ID" value="LPERR01G23500"/>
</dbReference>
<dbReference type="AlphaFoldDB" id="A0A0D9V4G2"/>
<dbReference type="HOGENOM" id="CLU_1654665_0_0_1"/>